<organism evidence="17 18">
    <name type="scientific">Canariomyces notabilis</name>
    <dbReference type="NCBI Taxonomy" id="2074819"/>
    <lineage>
        <taxon>Eukaryota</taxon>
        <taxon>Fungi</taxon>
        <taxon>Dikarya</taxon>
        <taxon>Ascomycota</taxon>
        <taxon>Pezizomycotina</taxon>
        <taxon>Sordariomycetes</taxon>
        <taxon>Sordariomycetidae</taxon>
        <taxon>Sordariales</taxon>
        <taxon>Chaetomiaceae</taxon>
        <taxon>Canariomyces</taxon>
    </lineage>
</organism>
<reference evidence="17" key="2">
    <citation type="submission" date="2023-05" db="EMBL/GenBank/DDBJ databases">
        <authorList>
            <consortium name="Lawrence Berkeley National Laboratory"/>
            <person name="Steindorff A."/>
            <person name="Hensen N."/>
            <person name="Bonometti L."/>
            <person name="Westerberg I."/>
            <person name="Brannstrom I.O."/>
            <person name="Guillou S."/>
            <person name="Cros-Aarteil S."/>
            <person name="Calhoun S."/>
            <person name="Haridas S."/>
            <person name="Kuo A."/>
            <person name="Mondo S."/>
            <person name="Pangilinan J."/>
            <person name="Riley R."/>
            <person name="Labutti K."/>
            <person name="Andreopoulos B."/>
            <person name="Lipzen A."/>
            <person name="Chen C."/>
            <person name="Yanf M."/>
            <person name="Daum C."/>
            <person name="Ng V."/>
            <person name="Clum A."/>
            <person name="Ohm R."/>
            <person name="Martin F."/>
            <person name="Silar P."/>
            <person name="Natvig D."/>
            <person name="Lalanne C."/>
            <person name="Gautier V."/>
            <person name="Ament-Velasquez S.L."/>
            <person name="Kruys A."/>
            <person name="Hutchinson M.I."/>
            <person name="Powell A.J."/>
            <person name="Barry K."/>
            <person name="Miller A.N."/>
            <person name="Grigoriev I.V."/>
            <person name="Debuchy R."/>
            <person name="Gladieux P."/>
            <person name="Thoren M.H."/>
            <person name="Johannesson H."/>
        </authorList>
    </citation>
    <scope>NUCLEOTIDE SEQUENCE</scope>
    <source>
        <strain evidence="17">CBS 508.74</strain>
    </source>
</reference>
<dbReference type="AlphaFoldDB" id="A0AAN6QH27"/>
<sequence length="307" mass="34802">METQTDDAAAQLEVVLDAKPRRDKVMIALLGVTGAGKSTFINTATGQDVVKTSSGSKPCTQDPKAIEFRLDDRTVVLIDTPGFDDSKRSDVRILEDIATWMAKGGFLKERMLDGLIFLHPITLARAGGSELNRTKLLEKILGPDVYNRVLIATTMWDYVASEDLVNERLETRFAPGGVSHELKKQGASYVRHENTQKSAHDIIRCIIDITDKFGKPKTLLEDELPKQQGRVVHTTAGKTLEARLQDEIKVLQKQILKHLDKRPPGSYKNDGDREHRKEWKHWNRDQQDLKKQLFEKEQELKKLQNIV</sequence>
<keyword evidence="10" id="KW-0460">Magnesium</keyword>
<keyword evidence="3" id="KW-0813">Transport</keyword>
<dbReference type="InterPro" id="IPR006073">
    <property type="entry name" value="GTP-bd"/>
</dbReference>
<accession>A0AAN6QH27</accession>
<dbReference type="Proteomes" id="UP001302812">
    <property type="component" value="Unassembled WGS sequence"/>
</dbReference>
<comment type="caution">
    <text evidence="17">The sequence shown here is derived from an EMBL/GenBank/DDBJ whole genome shotgun (WGS) entry which is preliminary data.</text>
</comment>
<name>A0AAN6QH27_9PEZI</name>
<dbReference type="GeneID" id="89934221"/>
<gene>
    <name evidence="17" type="ORF">N656DRAFT_561294</name>
</gene>
<evidence type="ECO:0000256" key="12">
    <source>
        <dbReference type="ARBA" id="ARBA00022989"/>
    </source>
</evidence>
<feature type="domain" description="G" evidence="16">
    <location>
        <begin position="27"/>
        <end position="93"/>
    </location>
</feature>
<evidence type="ECO:0000256" key="8">
    <source>
        <dbReference type="ARBA" id="ARBA00022801"/>
    </source>
</evidence>
<keyword evidence="18" id="KW-1185">Reference proteome</keyword>
<keyword evidence="13" id="KW-0472">Membrane</keyword>
<evidence type="ECO:0000256" key="1">
    <source>
        <dbReference type="ARBA" id="ARBA00001946"/>
    </source>
</evidence>
<keyword evidence="11" id="KW-0653">Protein transport</keyword>
<evidence type="ECO:0000256" key="5">
    <source>
        <dbReference type="ARBA" id="ARBA00022640"/>
    </source>
</evidence>
<feature type="region of interest" description="Disordered" evidence="15">
    <location>
        <begin position="260"/>
        <end position="281"/>
    </location>
</feature>
<keyword evidence="12" id="KW-1133">Transmembrane helix</keyword>
<dbReference type="InterPro" id="IPR045058">
    <property type="entry name" value="GIMA/IAN/Toc"/>
</dbReference>
<comment type="subcellular location">
    <subcellularLocation>
        <location evidence="2">Membrane</location>
        <topology evidence="2">Single-pass membrane protein</topology>
    </subcellularLocation>
    <subcellularLocation>
        <location evidence="14">Plastid</location>
        <location evidence="14">Chloroplast outer membrane</location>
    </subcellularLocation>
</comment>
<evidence type="ECO:0000256" key="2">
    <source>
        <dbReference type="ARBA" id="ARBA00004167"/>
    </source>
</evidence>
<evidence type="ECO:0000313" key="17">
    <source>
        <dbReference type="EMBL" id="KAK4107092.1"/>
    </source>
</evidence>
<reference evidence="17" key="1">
    <citation type="journal article" date="2023" name="Mol. Phylogenet. Evol.">
        <title>Genome-scale phylogeny and comparative genomics of the fungal order Sordariales.</title>
        <authorList>
            <person name="Hensen N."/>
            <person name="Bonometti L."/>
            <person name="Westerberg I."/>
            <person name="Brannstrom I.O."/>
            <person name="Guillou S."/>
            <person name="Cros-Aarteil S."/>
            <person name="Calhoun S."/>
            <person name="Haridas S."/>
            <person name="Kuo A."/>
            <person name="Mondo S."/>
            <person name="Pangilinan J."/>
            <person name="Riley R."/>
            <person name="LaButti K."/>
            <person name="Andreopoulos B."/>
            <person name="Lipzen A."/>
            <person name="Chen C."/>
            <person name="Yan M."/>
            <person name="Daum C."/>
            <person name="Ng V."/>
            <person name="Clum A."/>
            <person name="Steindorff A."/>
            <person name="Ohm R.A."/>
            <person name="Martin F."/>
            <person name="Silar P."/>
            <person name="Natvig D.O."/>
            <person name="Lalanne C."/>
            <person name="Gautier V."/>
            <person name="Ament-Velasquez S.L."/>
            <person name="Kruys A."/>
            <person name="Hutchinson M.I."/>
            <person name="Powell A.J."/>
            <person name="Barry K."/>
            <person name="Miller A.N."/>
            <person name="Grigoriev I.V."/>
            <person name="Debuchy R."/>
            <person name="Gladieux P."/>
            <person name="Hiltunen Thoren M."/>
            <person name="Johannesson H."/>
        </authorList>
    </citation>
    <scope>NUCLEOTIDE SEQUENCE</scope>
    <source>
        <strain evidence="17">CBS 508.74</strain>
    </source>
</reference>
<dbReference type="PANTHER" id="PTHR10903:SF135">
    <property type="entry name" value="TRANSLOCASE OF CHLOROPLAST 120, CHLOROPLASTIC-RELATED"/>
    <property type="match status" value="1"/>
</dbReference>
<evidence type="ECO:0000256" key="10">
    <source>
        <dbReference type="ARBA" id="ARBA00022842"/>
    </source>
</evidence>
<evidence type="ECO:0000256" key="15">
    <source>
        <dbReference type="SAM" id="MobiDB-lite"/>
    </source>
</evidence>
<keyword evidence="7" id="KW-0479">Metal-binding</keyword>
<keyword evidence="9" id="KW-1002">Plastid outer membrane</keyword>
<dbReference type="RefSeq" id="XP_064664662.1">
    <property type="nucleotide sequence ID" value="XM_064810097.1"/>
</dbReference>
<evidence type="ECO:0000259" key="16">
    <source>
        <dbReference type="Pfam" id="PF01926"/>
    </source>
</evidence>
<comment type="cofactor">
    <cofactor evidence="1">
        <name>Mg(2+)</name>
        <dbReference type="ChEBI" id="CHEBI:18420"/>
    </cofactor>
</comment>
<dbReference type="GO" id="GO:0016787">
    <property type="term" value="F:hydrolase activity"/>
    <property type="evidence" value="ECO:0007669"/>
    <property type="project" value="UniProtKB-KW"/>
</dbReference>
<protein>
    <submittedName>
        <fullName evidence="17">P-loop containing nucleoside triphosphate hydrolase protein</fullName>
    </submittedName>
</protein>
<keyword evidence="6" id="KW-0812">Transmembrane</keyword>
<evidence type="ECO:0000256" key="14">
    <source>
        <dbReference type="ARBA" id="ARBA00024013"/>
    </source>
</evidence>
<proteinExistence type="predicted"/>
<evidence type="ECO:0000256" key="9">
    <source>
        <dbReference type="ARBA" id="ARBA00022805"/>
    </source>
</evidence>
<evidence type="ECO:0000256" key="6">
    <source>
        <dbReference type="ARBA" id="ARBA00022692"/>
    </source>
</evidence>
<dbReference type="GO" id="GO:0005525">
    <property type="term" value="F:GTP binding"/>
    <property type="evidence" value="ECO:0007669"/>
    <property type="project" value="InterPro"/>
</dbReference>
<evidence type="ECO:0000256" key="3">
    <source>
        <dbReference type="ARBA" id="ARBA00022448"/>
    </source>
</evidence>
<dbReference type="GO" id="GO:0046872">
    <property type="term" value="F:metal ion binding"/>
    <property type="evidence" value="ECO:0007669"/>
    <property type="project" value="UniProtKB-KW"/>
</dbReference>
<dbReference type="PANTHER" id="PTHR10903">
    <property type="entry name" value="GTPASE, IMAP FAMILY MEMBER-RELATED"/>
    <property type="match status" value="1"/>
</dbReference>
<evidence type="ECO:0000313" key="18">
    <source>
        <dbReference type="Proteomes" id="UP001302812"/>
    </source>
</evidence>
<dbReference type="EMBL" id="MU853383">
    <property type="protein sequence ID" value="KAK4107092.1"/>
    <property type="molecule type" value="Genomic_DNA"/>
</dbReference>
<dbReference type="InterPro" id="IPR027417">
    <property type="entry name" value="P-loop_NTPase"/>
</dbReference>
<dbReference type="GO" id="GO:0016020">
    <property type="term" value="C:membrane"/>
    <property type="evidence" value="ECO:0007669"/>
    <property type="project" value="UniProtKB-SubCell"/>
</dbReference>
<keyword evidence="8 17" id="KW-0378">Hydrolase</keyword>
<evidence type="ECO:0000256" key="4">
    <source>
        <dbReference type="ARBA" id="ARBA00022528"/>
    </source>
</evidence>
<evidence type="ECO:0000256" key="7">
    <source>
        <dbReference type="ARBA" id="ARBA00022723"/>
    </source>
</evidence>
<evidence type="ECO:0000256" key="13">
    <source>
        <dbReference type="ARBA" id="ARBA00023136"/>
    </source>
</evidence>
<dbReference type="SUPFAM" id="SSF52540">
    <property type="entry name" value="P-loop containing nucleoside triphosphate hydrolases"/>
    <property type="match status" value="1"/>
</dbReference>
<dbReference type="GO" id="GO:0015031">
    <property type="term" value="P:protein transport"/>
    <property type="evidence" value="ECO:0007669"/>
    <property type="project" value="UniProtKB-KW"/>
</dbReference>
<dbReference type="Gene3D" id="3.40.50.300">
    <property type="entry name" value="P-loop containing nucleotide triphosphate hydrolases"/>
    <property type="match status" value="1"/>
</dbReference>
<keyword evidence="4" id="KW-0150">Chloroplast</keyword>
<evidence type="ECO:0000256" key="11">
    <source>
        <dbReference type="ARBA" id="ARBA00022927"/>
    </source>
</evidence>
<keyword evidence="5" id="KW-0934">Plastid</keyword>
<dbReference type="Pfam" id="PF01926">
    <property type="entry name" value="MMR_HSR1"/>
    <property type="match status" value="1"/>
</dbReference>